<evidence type="ECO:0000256" key="5">
    <source>
        <dbReference type="ARBA" id="ARBA00022842"/>
    </source>
</evidence>
<evidence type="ECO:0000256" key="3">
    <source>
        <dbReference type="ARBA" id="ARBA00022741"/>
    </source>
</evidence>
<dbReference type="EMBL" id="JBHTHY010000006">
    <property type="protein sequence ID" value="MFD0797736.1"/>
    <property type="molecule type" value="Genomic_DNA"/>
</dbReference>
<keyword evidence="10" id="KW-1185">Reference proteome</keyword>
<dbReference type="HAMAP" id="MF_01405">
    <property type="entry name" value="Non_canon_purine_NTPase"/>
    <property type="match status" value="1"/>
</dbReference>
<dbReference type="EC" id="3.6.1.66" evidence="7"/>
<dbReference type="CDD" id="cd00515">
    <property type="entry name" value="HAM1"/>
    <property type="match status" value="1"/>
</dbReference>
<feature type="binding site" evidence="7">
    <location>
        <begin position="176"/>
        <end position="177"/>
    </location>
    <ligand>
        <name>substrate</name>
    </ligand>
</feature>
<gene>
    <name evidence="9" type="ORF">ACFQZJ_09705</name>
</gene>
<evidence type="ECO:0000256" key="4">
    <source>
        <dbReference type="ARBA" id="ARBA00022801"/>
    </source>
</evidence>
<comment type="similarity">
    <text evidence="1 7 8">Belongs to the HAM1 NTPase family.</text>
</comment>
<dbReference type="InterPro" id="IPR029001">
    <property type="entry name" value="ITPase-like_fam"/>
</dbReference>
<feature type="binding site" evidence="7">
    <location>
        <position position="69"/>
    </location>
    <ligand>
        <name>substrate</name>
    </ligand>
</feature>
<evidence type="ECO:0000256" key="2">
    <source>
        <dbReference type="ARBA" id="ARBA00022723"/>
    </source>
</evidence>
<feature type="binding site" evidence="7">
    <location>
        <position position="171"/>
    </location>
    <ligand>
        <name>substrate</name>
    </ligand>
</feature>
<dbReference type="SUPFAM" id="SSF52972">
    <property type="entry name" value="ITPase-like"/>
    <property type="match status" value="1"/>
</dbReference>
<reference evidence="10" key="1">
    <citation type="journal article" date="2019" name="Int. J. Syst. Evol. Microbiol.">
        <title>The Global Catalogue of Microorganisms (GCM) 10K type strain sequencing project: providing services to taxonomists for standard genome sequencing and annotation.</title>
        <authorList>
            <consortium name="The Broad Institute Genomics Platform"/>
            <consortium name="The Broad Institute Genome Sequencing Center for Infectious Disease"/>
            <person name="Wu L."/>
            <person name="Ma J."/>
        </authorList>
    </citation>
    <scope>NUCLEOTIDE SEQUENCE [LARGE SCALE GENOMIC DNA]</scope>
    <source>
        <strain evidence="10">CCUG 61948</strain>
    </source>
</reference>
<evidence type="ECO:0000313" key="10">
    <source>
        <dbReference type="Proteomes" id="UP001597012"/>
    </source>
</evidence>
<name>A0ABW3B4C9_9FLAO</name>
<dbReference type="PANTHER" id="PTHR11067:SF9">
    <property type="entry name" value="INOSINE TRIPHOSPHATE PYROPHOSPHATASE"/>
    <property type="match status" value="1"/>
</dbReference>
<dbReference type="Pfam" id="PF01725">
    <property type="entry name" value="Ham1p_like"/>
    <property type="match status" value="1"/>
</dbReference>
<evidence type="ECO:0000256" key="7">
    <source>
        <dbReference type="HAMAP-Rule" id="MF_01405"/>
    </source>
</evidence>
<keyword evidence="2 7" id="KW-0479">Metal-binding</keyword>
<accession>A0ABW3B4C9</accession>
<keyword evidence="3 7" id="KW-0547">Nucleotide-binding</keyword>
<dbReference type="Proteomes" id="UP001597012">
    <property type="component" value="Unassembled WGS sequence"/>
</dbReference>
<comment type="caution">
    <text evidence="9">The sequence shown here is derived from an EMBL/GenBank/DDBJ whole genome shotgun (WGS) entry which is preliminary data.</text>
</comment>
<dbReference type="NCBIfam" id="NF011398">
    <property type="entry name" value="PRK14823.1"/>
    <property type="match status" value="1"/>
</dbReference>
<evidence type="ECO:0000256" key="1">
    <source>
        <dbReference type="ARBA" id="ARBA00008023"/>
    </source>
</evidence>
<dbReference type="NCBIfam" id="TIGR00042">
    <property type="entry name" value="RdgB/HAM1 family non-canonical purine NTP pyrophosphatase"/>
    <property type="match status" value="1"/>
</dbReference>
<dbReference type="InterPro" id="IPR002637">
    <property type="entry name" value="RdgB/HAM1"/>
</dbReference>
<dbReference type="PANTHER" id="PTHR11067">
    <property type="entry name" value="INOSINE TRIPHOSPHATE PYROPHOSPHATASE/HAM1 PROTEIN"/>
    <property type="match status" value="1"/>
</dbReference>
<feature type="binding site" evidence="7">
    <location>
        <begin position="148"/>
        <end position="151"/>
    </location>
    <ligand>
        <name>substrate</name>
    </ligand>
</feature>
<protein>
    <recommendedName>
        <fullName evidence="7">dITP/XTP pyrophosphatase</fullName>
        <ecNumber evidence="7">3.6.1.66</ecNumber>
    </recommendedName>
    <alternativeName>
        <fullName evidence="7">Non-canonical purine NTP pyrophosphatase</fullName>
    </alternativeName>
    <alternativeName>
        <fullName evidence="7">Non-standard purine NTP pyrophosphatase</fullName>
    </alternativeName>
    <alternativeName>
        <fullName evidence="7">Nucleoside-triphosphate diphosphatase</fullName>
    </alternativeName>
    <alternativeName>
        <fullName evidence="7">Nucleoside-triphosphate pyrophosphatase</fullName>
        <shortName evidence="7">NTPase</shortName>
    </alternativeName>
</protein>
<dbReference type="InterPro" id="IPR020922">
    <property type="entry name" value="dITP/XTP_pyrophosphatase"/>
</dbReference>
<comment type="catalytic activity">
    <reaction evidence="7">
        <text>XTP + H2O = XMP + diphosphate + H(+)</text>
        <dbReference type="Rhea" id="RHEA:28610"/>
        <dbReference type="ChEBI" id="CHEBI:15377"/>
        <dbReference type="ChEBI" id="CHEBI:15378"/>
        <dbReference type="ChEBI" id="CHEBI:33019"/>
        <dbReference type="ChEBI" id="CHEBI:57464"/>
        <dbReference type="ChEBI" id="CHEBI:61314"/>
        <dbReference type="EC" id="3.6.1.66"/>
    </reaction>
</comment>
<comment type="catalytic activity">
    <reaction evidence="7">
        <text>ITP + H2O = IMP + diphosphate + H(+)</text>
        <dbReference type="Rhea" id="RHEA:29399"/>
        <dbReference type="ChEBI" id="CHEBI:15377"/>
        <dbReference type="ChEBI" id="CHEBI:15378"/>
        <dbReference type="ChEBI" id="CHEBI:33019"/>
        <dbReference type="ChEBI" id="CHEBI:58053"/>
        <dbReference type="ChEBI" id="CHEBI:61402"/>
        <dbReference type="EC" id="3.6.1.66"/>
    </reaction>
</comment>
<feature type="binding site" evidence="7">
    <location>
        <position position="68"/>
    </location>
    <ligand>
        <name>Mg(2+)</name>
        <dbReference type="ChEBI" id="CHEBI:18420"/>
    </ligand>
</feature>
<comment type="catalytic activity">
    <reaction evidence="7">
        <text>dITP + H2O = dIMP + diphosphate + H(+)</text>
        <dbReference type="Rhea" id="RHEA:28342"/>
        <dbReference type="ChEBI" id="CHEBI:15377"/>
        <dbReference type="ChEBI" id="CHEBI:15378"/>
        <dbReference type="ChEBI" id="CHEBI:33019"/>
        <dbReference type="ChEBI" id="CHEBI:61194"/>
        <dbReference type="ChEBI" id="CHEBI:61382"/>
        <dbReference type="EC" id="3.6.1.66"/>
    </reaction>
</comment>
<comment type="cofactor">
    <cofactor evidence="7">
        <name>Mg(2+)</name>
        <dbReference type="ChEBI" id="CHEBI:18420"/>
    </cofactor>
    <text evidence="7">Binds 1 Mg(2+) ion per subunit.</text>
</comment>
<evidence type="ECO:0000256" key="8">
    <source>
        <dbReference type="RuleBase" id="RU003781"/>
    </source>
</evidence>
<feature type="binding site" evidence="7">
    <location>
        <begin position="7"/>
        <end position="12"/>
    </location>
    <ligand>
        <name>substrate</name>
    </ligand>
</feature>
<keyword evidence="4 7" id="KW-0378">Hydrolase</keyword>
<evidence type="ECO:0000313" key="9">
    <source>
        <dbReference type="EMBL" id="MFD0797736.1"/>
    </source>
</evidence>
<comment type="caution">
    <text evidence="7">Lacks conserved residue(s) required for the propagation of feature annotation.</text>
</comment>
<organism evidence="9 10">
    <name type="scientific">Maribacter chungangensis</name>
    <dbReference type="NCBI Taxonomy" id="1069117"/>
    <lineage>
        <taxon>Bacteria</taxon>
        <taxon>Pseudomonadati</taxon>
        <taxon>Bacteroidota</taxon>
        <taxon>Flavobacteriia</taxon>
        <taxon>Flavobacteriales</taxon>
        <taxon>Flavobacteriaceae</taxon>
        <taxon>Maribacter</taxon>
    </lineage>
</organism>
<keyword evidence="6 7" id="KW-0546">Nucleotide metabolism</keyword>
<proteinExistence type="inferred from homology"/>
<sequence length="199" mass="21884">MKLVFATHNQNKLKEIQALLPNGITLVSLQDIGCNEAIPETAPTLQGNAKLKADHVTRNYKLACFADDTGLMVPALQGEPGVYSARYAGKQNDANANMDKLLKNLSDKTDRSASFKTSIALNLNGNTLFFDGTVEGVITENKVGEKGFGYDPIFKPNGYKQTFAELPLEIKNQISHRGKAFSKLVAYLKTIYVDIQEKK</sequence>
<keyword evidence="5 7" id="KW-0460">Magnesium</keyword>
<comment type="subunit">
    <text evidence="7">Homodimer.</text>
</comment>
<dbReference type="Gene3D" id="3.90.950.10">
    <property type="match status" value="1"/>
</dbReference>
<dbReference type="RefSeq" id="WP_379934176.1">
    <property type="nucleotide sequence ID" value="NZ_JBHTHY010000006.1"/>
</dbReference>
<evidence type="ECO:0000256" key="6">
    <source>
        <dbReference type="ARBA" id="ARBA00023080"/>
    </source>
</evidence>
<comment type="function">
    <text evidence="7">Pyrophosphatase that catalyzes the hydrolysis of nucleoside triphosphates to their monophosphate derivatives, with a high preference for the non-canonical purine nucleotides XTP (xanthosine triphosphate), dITP (deoxyinosine triphosphate) and ITP. Seems to function as a house-cleaning enzyme that removes non-canonical purine nucleotides from the nucleotide pool, thus preventing their incorporation into DNA/RNA and avoiding chromosomal lesions.</text>
</comment>
<feature type="active site" description="Proton acceptor" evidence="7">
    <location>
        <position position="68"/>
    </location>
</feature>